<dbReference type="AlphaFoldDB" id="A0A1P8WHS9"/>
<dbReference type="STRING" id="1891926.Fuma_03233"/>
<gene>
    <name evidence="1" type="ORF">Fuma_03233</name>
</gene>
<protein>
    <submittedName>
        <fullName evidence="1">Uncharacterized protein</fullName>
    </submittedName>
</protein>
<dbReference type="KEGG" id="fmr:Fuma_03233"/>
<reference evidence="1 2" key="1">
    <citation type="journal article" date="2016" name="Front. Microbiol.">
        <title>Fuerstia marisgermanicae gen. nov., sp. nov., an Unusual Member of the Phylum Planctomycetes from the German Wadden Sea.</title>
        <authorList>
            <person name="Kohn T."/>
            <person name="Heuer A."/>
            <person name="Jogler M."/>
            <person name="Vollmers J."/>
            <person name="Boedeker C."/>
            <person name="Bunk B."/>
            <person name="Rast P."/>
            <person name="Borchert D."/>
            <person name="Glockner I."/>
            <person name="Freese H.M."/>
            <person name="Klenk H.P."/>
            <person name="Overmann J."/>
            <person name="Kaster A.K."/>
            <person name="Rohde M."/>
            <person name="Wiegand S."/>
            <person name="Jogler C."/>
        </authorList>
    </citation>
    <scope>NUCLEOTIDE SEQUENCE [LARGE SCALE GENOMIC DNA]</scope>
    <source>
        <strain evidence="1 2">NH11</strain>
    </source>
</reference>
<dbReference type="Proteomes" id="UP000187735">
    <property type="component" value="Chromosome"/>
</dbReference>
<sequence>MLVRMVTRSVSKGSCCDEYLAYTSGYQKHGPVPKGGAVQLVTCQPSLDAVCHWAHINS</sequence>
<accession>A0A1P8WHS9</accession>
<dbReference type="EMBL" id="CP017641">
    <property type="protein sequence ID" value="APZ93615.1"/>
    <property type="molecule type" value="Genomic_DNA"/>
</dbReference>
<proteinExistence type="predicted"/>
<keyword evidence="2" id="KW-1185">Reference proteome</keyword>
<evidence type="ECO:0000313" key="1">
    <source>
        <dbReference type="EMBL" id="APZ93615.1"/>
    </source>
</evidence>
<organism evidence="1 2">
    <name type="scientific">Fuerstiella marisgermanici</name>
    <dbReference type="NCBI Taxonomy" id="1891926"/>
    <lineage>
        <taxon>Bacteria</taxon>
        <taxon>Pseudomonadati</taxon>
        <taxon>Planctomycetota</taxon>
        <taxon>Planctomycetia</taxon>
        <taxon>Planctomycetales</taxon>
        <taxon>Planctomycetaceae</taxon>
        <taxon>Fuerstiella</taxon>
    </lineage>
</organism>
<evidence type="ECO:0000313" key="2">
    <source>
        <dbReference type="Proteomes" id="UP000187735"/>
    </source>
</evidence>
<name>A0A1P8WHS9_9PLAN</name>